<protein>
    <submittedName>
        <fullName evidence="5">DNA-binding response regulator</fullName>
    </submittedName>
</protein>
<proteinExistence type="predicted"/>
<dbReference type="Pfam" id="PF00196">
    <property type="entry name" value="GerE"/>
    <property type="match status" value="1"/>
</dbReference>
<feature type="domain" description="HTH luxR-type" evidence="4">
    <location>
        <begin position="469"/>
        <end position="534"/>
    </location>
</feature>
<dbReference type="GO" id="GO:0003677">
    <property type="term" value="F:DNA binding"/>
    <property type="evidence" value="ECO:0007669"/>
    <property type="project" value="UniProtKB-KW"/>
</dbReference>
<dbReference type="GO" id="GO:0006355">
    <property type="term" value="P:regulation of DNA-templated transcription"/>
    <property type="evidence" value="ECO:0007669"/>
    <property type="project" value="InterPro"/>
</dbReference>
<dbReference type="InterPro" id="IPR036388">
    <property type="entry name" value="WH-like_DNA-bd_sf"/>
</dbReference>
<organism evidence="5 6">
    <name type="scientific">Mycetocola manganoxydans</name>
    <dbReference type="NCBI Taxonomy" id="699879"/>
    <lineage>
        <taxon>Bacteria</taxon>
        <taxon>Bacillati</taxon>
        <taxon>Actinomycetota</taxon>
        <taxon>Actinomycetes</taxon>
        <taxon>Micrococcales</taxon>
        <taxon>Microbacteriaceae</taxon>
        <taxon>Mycetocola</taxon>
    </lineage>
</organism>
<reference evidence="5 6" key="1">
    <citation type="submission" date="2018-10" db="EMBL/GenBank/DDBJ databases">
        <authorList>
            <person name="Li J."/>
        </authorList>
    </citation>
    <scope>NUCLEOTIDE SEQUENCE [LARGE SCALE GENOMIC DNA]</scope>
    <source>
        <strain evidence="5 6">CCTCC AB209002</strain>
    </source>
</reference>
<evidence type="ECO:0000256" key="3">
    <source>
        <dbReference type="ARBA" id="ARBA00023163"/>
    </source>
</evidence>
<dbReference type="SMART" id="SM00421">
    <property type="entry name" value="HTH_LUXR"/>
    <property type="match status" value="1"/>
</dbReference>
<dbReference type="Gene3D" id="1.25.40.10">
    <property type="entry name" value="Tetratricopeptide repeat domain"/>
    <property type="match status" value="1"/>
</dbReference>
<keyword evidence="3" id="KW-0804">Transcription</keyword>
<dbReference type="AlphaFoldDB" id="A0A3L6ZZJ1"/>
<keyword evidence="1" id="KW-0805">Transcription regulation</keyword>
<evidence type="ECO:0000313" key="5">
    <source>
        <dbReference type="EMBL" id="RLP73148.1"/>
    </source>
</evidence>
<dbReference type="PROSITE" id="PS00622">
    <property type="entry name" value="HTH_LUXR_1"/>
    <property type="match status" value="1"/>
</dbReference>
<evidence type="ECO:0000313" key="6">
    <source>
        <dbReference type="Proteomes" id="UP000270299"/>
    </source>
</evidence>
<dbReference type="SUPFAM" id="SSF46894">
    <property type="entry name" value="C-terminal effector domain of the bipartite response regulators"/>
    <property type="match status" value="1"/>
</dbReference>
<sequence>MREYDEGVTASSGKGSASFEATLRAAHEATARRAHAEATDLWERAIALDDSADGIQNTALLLALAGSQVRAGRTVAAWRTCTAVADKARGLKEPAAMADAAVVLRGTSDFAMQAEIHDLCIETLALLGEGDPVRSARVRAQLALTGSPWVSTRYFVLDEALPDAAIDDPDTAFLTLNALHVQQVWAGYVDDRLAIADRALDLGRRHGVDDFLAWGLLWRIDALLQLGNIVDLTAELSVLTAVVTRLREPLWDWRLMLVQGVLLHLEGRFAEAKLRADDALSAAAGAGDAGASWMHLIMMSDIAVRTGAGLAEAEASVRKILEDAPYFARGWLASLLTAQDRRSEVEGLWKEIRPHLAKFPRHSPEWLIGAVGHSQICVYLGDRDAAVELYDELLPFERMQAVANAMTPSAGPVALTLGKLAALRGDPAAARRHLETAIELSEGLGSAHFAAEARTHLNRLDVVPGGRGADSLRHPLTVRESEVAALVSRGLSNRAIATRLYLSERTIENHVANILHKLGVGSRSAVTAWFLKGH</sequence>
<dbReference type="PROSITE" id="PS50043">
    <property type="entry name" value="HTH_LUXR_2"/>
    <property type="match status" value="1"/>
</dbReference>
<keyword evidence="2 5" id="KW-0238">DNA-binding</keyword>
<evidence type="ECO:0000256" key="1">
    <source>
        <dbReference type="ARBA" id="ARBA00023015"/>
    </source>
</evidence>
<dbReference type="PANTHER" id="PTHR44688:SF16">
    <property type="entry name" value="DNA-BINDING TRANSCRIPTIONAL ACTIVATOR DEVR_DOSR"/>
    <property type="match status" value="1"/>
</dbReference>
<dbReference type="Gene3D" id="1.10.10.10">
    <property type="entry name" value="Winged helix-like DNA-binding domain superfamily/Winged helix DNA-binding domain"/>
    <property type="match status" value="1"/>
</dbReference>
<dbReference type="EMBL" id="RCUV01000003">
    <property type="protein sequence ID" value="RLP73148.1"/>
    <property type="molecule type" value="Genomic_DNA"/>
</dbReference>
<dbReference type="InterPro" id="IPR000792">
    <property type="entry name" value="Tscrpt_reg_LuxR_C"/>
</dbReference>
<dbReference type="InterPro" id="IPR016032">
    <property type="entry name" value="Sig_transdc_resp-reg_C-effctor"/>
</dbReference>
<evidence type="ECO:0000256" key="2">
    <source>
        <dbReference type="ARBA" id="ARBA00023125"/>
    </source>
</evidence>
<dbReference type="PRINTS" id="PR00038">
    <property type="entry name" value="HTHLUXR"/>
</dbReference>
<evidence type="ECO:0000259" key="4">
    <source>
        <dbReference type="PROSITE" id="PS50043"/>
    </source>
</evidence>
<dbReference type="InterPro" id="IPR011990">
    <property type="entry name" value="TPR-like_helical_dom_sf"/>
</dbReference>
<accession>A0A3L6ZZJ1</accession>
<dbReference type="CDD" id="cd06170">
    <property type="entry name" value="LuxR_C_like"/>
    <property type="match status" value="1"/>
</dbReference>
<dbReference type="Proteomes" id="UP000270299">
    <property type="component" value="Unassembled WGS sequence"/>
</dbReference>
<name>A0A3L6ZZJ1_9MICO</name>
<gene>
    <name evidence="5" type="ORF">D9V29_03870</name>
</gene>
<dbReference type="PANTHER" id="PTHR44688">
    <property type="entry name" value="DNA-BINDING TRANSCRIPTIONAL ACTIVATOR DEVR_DOSR"/>
    <property type="match status" value="1"/>
</dbReference>
<dbReference type="SUPFAM" id="SSF48452">
    <property type="entry name" value="TPR-like"/>
    <property type="match status" value="1"/>
</dbReference>
<comment type="caution">
    <text evidence="5">The sequence shown here is derived from an EMBL/GenBank/DDBJ whole genome shotgun (WGS) entry which is preliminary data.</text>
</comment>
<keyword evidence="6" id="KW-1185">Reference proteome</keyword>